<dbReference type="Pfam" id="PF07238">
    <property type="entry name" value="PilZ"/>
    <property type="match status" value="1"/>
</dbReference>
<evidence type="ECO:0000313" key="2">
    <source>
        <dbReference type="EMBL" id="PKR90605.1"/>
    </source>
</evidence>
<accession>A0A2N3M159</accession>
<protein>
    <recommendedName>
        <fullName evidence="1">PilZ domain-containing protein</fullName>
    </recommendedName>
</protein>
<reference evidence="2 3" key="1">
    <citation type="submission" date="2017-12" db="EMBL/GenBank/DDBJ databases">
        <title>Anaerobic carbon monoxide metabolism by Pleomorphomonas carboxyditropha sp. nov., a new mesophilic hydrogenogenic carboxidotroph.</title>
        <authorList>
            <person name="Esquivel-Elizondo S."/>
            <person name="Krajmalnik-Brown R."/>
        </authorList>
    </citation>
    <scope>NUCLEOTIDE SEQUENCE [LARGE SCALE GENOMIC DNA]</scope>
    <source>
        <strain evidence="2 3">R5-392</strain>
    </source>
</reference>
<evidence type="ECO:0000313" key="3">
    <source>
        <dbReference type="Proteomes" id="UP000233491"/>
    </source>
</evidence>
<comment type="caution">
    <text evidence="2">The sequence shown here is derived from an EMBL/GenBank/DDBJ whole genome shotgun (WGS) entry which is preliminary data.</text>
</comment>
<dbReference type="Gene3D" id="2.40.10.220">
    <property type="entry name" value="predicted glycosyltransferase like domains"/>
    <property type="match status" value="1"/>
</dbReference>
<evidence type="ECO:0000259" key="1">
    <source>
        <dbReference type="Pfam" id="PF07238"/>
    </source>
</evidence>
<sequence length="119" mass="12959">MLLSYLAVSMGAGMAASQNSMHMQDVLKQLRNPNVRVGDGRRHKRAKCFLLATVQHNKYTCECIVEDMSVGGCKVNNTDGQLAIGQSVVISIPEQNMSLNGMVMWVRGKAAGLCFNLSI</sequence>
<feature type="domain" description="PilZ" evidence="1">
    <location>
        <begin position="41"/>
        <end position="115"/>
    </location>
</feature>
<dbReference type="GO" id="GO:0035438">
    <property type="term" value="F:cyclic-di-GMP binding"/>
    <property type="evidence" value="ECO:0007669"/>
    <property type="project" value="InterPro"/>
</dbReference>
<dbReference type="AlphaFoldDB" id="A0A2N3M159"/>
<proteinExistence type="predicted"/>
<dbReference type="Proteomes" id="UP000233491">
    <property type="component" value="Unassembled WGS sequence"/>
</dbReference>
<name>A0A2N3M159_9HYPH</name>
<dbReference type="EMBL" id="PJNW01000002">
    <property type="protein sequence ID" value="PKR90605.1"/>
    <property type="molecule type" value="Genomic_DNA"/>
</dbReference>
<organism evidence="2 3">
    <name type="scientific">Pleomorphomonas diazotrophica</name>
    <dbReference type="NCBI Taxonomy" id="1166257"/>
    <lineage>
        <taxon>Bacteria</taxon>
        <taxon>Pseudomonadati</taxon>
        <taxon>Pseudomonadota</taxon>
        <taxon>Alphaproteobacteria</taxon>
        <taxon>Hyphomicrobiales</taxon>
        <taxon>Pleomorphomonadaceae</taxon>
        <taxon>Pleomorphomonas</taxon>
    </lineage>
</organism>
<gene>
    <name evidence="2" type="ORF">CXZ10_04375</name>
</gene>
<dbReference type="InterPro" id="IPR009875">
    <property type="entry name" value="PilZ_domain"/>
</dbReference>
<dbReference type="SUPFAM" id="SSF141371">
    <property type="entry name" value="PilZ domain-like"/>
    <property type="match status" value="1"/>
</dbReference>
<keyword evidence="3" id="KW-1185">Reference proteome</keyword>